<gene>
    <name evidence="8" type="ORF">PECAL_2P02560</name>
</gene>
<dbReference type="InterPro" id="IPR009457">
    <property type="entry name" value="THH1/TOM1/TOM3_dom"/>
</dbReference>
<evidence type="ECO:0000256" key="4">
    <source>
        <dbReference type="ARBA" id="ARBA00022989"/>
    </source>
</evidence>
<organism evidence="8 9">
    <name type="scientific">Pelagomonas calceolata</name>
    <dbReference type="NCBI Taxonomy" id="35677"/>
    <lineage>
        <taxon>Eukaryota</taxon>
        <taxon>Sar</taxon>
        <taxon>Stramenopiles</taxon>
        <taxon>Ochrophyta</taxon>
        <taxon>Pelagophyceae</taxon>
        <taxon>Pelagomonadales</taxon>
        <taxon>Pelagomonadaceae</taxon>
        <taxon>Pelagomonas</taxon>
    </lineage>
</organism>
<feature type="transmembrane region" description="Helical" evidence="6">
    <location>
        <begin position="167"/>
        <end position="189"/>
    </location>
</feature>
<comment type="caution">
    <text evidence="8">The sequence shown here is derived from an EMBL/GenBank/DDBJ whole genome shotgun (WGS) entry which is preliminary data.</text>
</comment>
<name>A0A8J2SDY9_9STRA</name>
<dbReference type="Pfam" id="PF06454">
    <property type="entry name" value="THH1_TOM1-3_dom"/>
    <property type="match status" value="1"/>
</dbReference>
<feature type="transmembrane region" description="Helical" evidence="6">
    <location>
        <begin position="244"/>
        <end position="266"/>
    </location>
</feature>
<sequence>MDKDASAEALGWTLCAVLGLSYGLVAGVAGCRALNLRGRGHGGPWTTQKVLHLLVTLCAAARCAFFAHASTLWDWEAGTVSAFATPAPRLAFYVLDQLPTTVLFTIYASVALFWAEMVFVATDGALLYEDYARPADAVVNAATYALLVMQWAALADRSYAFYAPGPYALVSAALYAFAAALLVGFGRAAAYELRRVPIEGVLRRKKLREIGALTSAGALATLGRSVALLAVRDRPLPLEGPWDALVAAGYFGLLELAPVLLVLYYYRRIPRPRRPDEHAALFPLKGAGRDARDALRRLAELQFEPFEPAESVL</sequence>
<dbReference type="EMBL" id="CAKKNE010000002">
    <property type="protein sequence ID" value="CAH0367242.1"/>
    <property type="molecule type" value="Genomic_DNA"/>
</dbReference>
<evidence type="ECO:0000256" key="3">
    <source>
        <dbReference type="ARBA" id="ARBA00022692"/>
    </source>
</evidence>
<evidence type="ECO:0000256" key="5">
    <source>
        <dbReference type="ARBA" id="ARBA00023136"/>
    </source>
</evidence>
<dbReference type="PANTHER" id="PTHR31142:SF3">
    <property type="entry name" value="THH1_TOM1_TOM3 DOMAIN-CONTAINING PROTEIN"/>
    <property type="match status" value="1"/>
</dbReference>
<evidence type="ECO:0000313" key="8">
    <source>
        <dbReference type="EMBL" id="CAH0367242.1"/>
    </source>
</evidence>
<evidence type="ECO:0000313" key="9">
    <source>
        <dbReference type="Proteomes" id="UP000789595"/>
    </source>
</evidence>
<dbReference type="PANTHER" id="PTHR31142">
    <property type="entry name" value="TOBAMOVIRUS MULTIPLICATION PROTEIN 1-LIKE ISOFORM X1"/>
    <property type="match status" value="1"/>
</dbReference>
<evidence type="ECO:0000256" key="1">
    <source>
        <dbReference type="ARBA" id="ARBA00004127"/>
    </source>
</evidence>
<protein>
    <recommendedName>
        <fullName evidence="7">THH1/TOM1/TOM3 domain-containing protein</fullName>
    </recommendedName>
</protein>
<feature type="transmembrane region" description="Helical" evidence="6">
    <location>
        <begin position="104"/>
        <end position="128"/>
    </location>
</feature>
<evidence type="ECO:0000256" key="2">
    <source>
        <dbReference type="ARBA" id="ARBA00006779"/>
    </source>
</evidence>
<dbReference type="OrthoDB" id="19798at2759"/>
<dbReference type="Proteomes" id="UP000789595">
    <property type="component" value="Unassembled WGS sequence"/>
</dbReference>
<dbReference type="AlphaFoldDB" id="A0A8J2SDY9"/>
<feature type="transmembrane region" description="Helical" evidence="6">
    <location>
        <begin position="137"/>
        <end position="155"/>
    </location>
</feature>
<comment type="subcellular location">
    <subcellularLocation>
        <location evidence="1">Endomembrane system</location>
        <topology evidence="1">Multi-pass membrane protein</topology>
    </subcellularLocation>
</comment>
<comment type="similarity">
    <text evidence="2">Belongs to the plant tobamovirus multiplication TOM1 protein family.</text>
</comment>
<keyword evidence="3 6" id="KW-0812">Transmembrane</keyword>
<dbReference type="PROSITE" id="PS51257">
    <property type="entry name" value="PROKAR_LIPOPROTEIN"/>
    <property type="match status" value="1"/>
</dbReference>
<reference evidence="8" key="1">
    <citation type="submission" date="2021-11" db="EMBL/GenBank/DDBJ databases">
        <authorList>
            <consortium name="Genoscope - CEA"/>
            <person name="William W."/>
        </authorList>
    </citation>
    <scope>NUCLEOTIDE SEQUENCE</scope>
</reference>
<evidence type="ECO:0000259" key="7">
    <source>
        <dbReference type="Pfam" id="PF06454"/>
    </source>
</evidence>
<feature type="transmembrane region" description="Helical" evidence="6">
    <location>
        <begin position="50"/>
        <end position="69"/>
    </location>
</feature>
<dbReference type="GO" id="GO:0012505">
    <property type="term" value="C:endomembrane system"/>
    <property type="evidence" value="ECO:0007669"/>
    <property type="project" value="UniProtKB-SubCell"/>
</dbReference>
<accession>A0A8J2SDY9</accession>
<keyword evidence="5 6" id="KW-0472">Membrane</keyword>
<evidence type="ECO:0000256" key="6">
    <source>
        <dbReference type="SAM" id="Phobius"/>
    </source>
</evidence>
<feature type="domain" description="THH1/TOM1/TOM3" evidence="7">
    <location>
        <begin position="14"/>
        <end position="274"/>
    </location>
</feature>
<keyword evidence="4 6" id="KW-1133">Transmembrane helix</keyword>
<dbReference type="InterPro" id="IPR040226">
    <property type="entry name" value="THH1/TOM1/TOM3"/>
</dbReference>
<feature type="transmembrane region" description="Helical" evidence="6">
    <location>
        <begin position="6"/>
        <end position="29"/>
    </location>
</feature>
<feature type="transmembrane region" description="Helical" evidence="6">
    <location>
        <begin position="210"/>
        <end position="232"/>
    </location>
</feature>
<proteinExistence type="inferred from homology"/>
<keyword evidence="9" id="KW-1185">Reference proteome</keyword>